<dbReference type="PANTHER" id="PTHR34387:SF1">
    <property type="entry name" value="PERIPLASMIC IMMUNOGENIC PROTEIN"/>
    <property type="match status" value="1"/>
</dbReference>
<comment type="caution">
    <text evidence="2">The sequence shown here is derived from an EMBL/GenBank/DDBJ whole genome shotgun (WGS) entry which is preliminary data.</text>
</comment>
<dbReference type="Proteomes" id="UP000614424">
    <property type="component" value="Unassembled WGS sequence"/>
</dbReference>
<dbReference type="GO" id="GO:0006974">
    <property type="term" value="P:DNA damage response"/>
    <property type="evidence" value="ECO:0007669"/>
    <property type="project" value="TreeGrafter"/>
</dbReference>
<gene>
    <name evidence="2" type="ORF">H8E41_07905</name>
</gene>
<dbReference type="InterPro" id="IPR007497">
    <property type="entry name" value="SIMPL/DUF541"/>
</dbReference>
<organism evidence="2 3">
    <name type="scientific">Candidatus Desulfobia pelagia</name>
    <dbReference type="NCBI Taxonomy" id="2841692"/>
    <lineage>
        <taxon>Bacteria</taxon>
        <taxon>Pseudomonadati</taxon>
        <taxon>Thermodesulfobacteriota</taxon>
        <taxon>Desulfobulbia</taxon>
        <taxon>Desulfobulbales</taxon>
        <taxon>Desulfobulbaceae</taxon>
        <taxon>Candidatus Desulfobia</taxon>
    </lineage>
</organism>
<name>A0A8J6NE31_9BACT</name>
<dbReference type="Pfam" id="PF04402">
    <property type="entry name" value="SIMPL"/>
    <property type="match status" value="1"/>
</dbReference>
<keyword evidence="1" id="KW-0732">Signal</keyword>
<protein>
    <submittedName>
        <fullName evidence="2">SIMPL domain-containing protein</fullName>
    </submittedName>
</protein>
<dbReference type="AlphaFoldDB" id="A0A8J6NE31"/>
<dbReference type="PANTHER" id="PTHR34387">
    <property type="entry name" value="SLR1258 PROTEIN"/>
    <property type="match status" value="1"/>
</dbReference>
<evidence type="ECO:0000256" key="1">
    <source>
        <dbReference type="SAM" id="SignalP"/>
    </source>
</evidence>
<proteinExistence type="predicted"/>
<accession>A0A8J6NE31</accession>
<evidence type="ECO:0000313" key="2">
    <source>
        <dbReference type="EMBL" id="MBC8317817.1"/>
    </source>
</evidence>
<sequence>MKNLSFLNIIFFLLAGIAHAEALPNEPHIVVSGTHEISAVPDILRMSLDINEVGRDVAEARASVEERSELLLQALKSLGVKKKDITSARLQITPHYNWSNKAQIYTGTEVSRVIEVILRDLAQYDEMVRAIIDARVARINNTSLESTENKELRALALQGAVADAREKAVLLVKNFPEQVGGVYSISASPSPGGFRPARYQVAEFAKRESFEPGVIQISETVQVVFYLMK</sequence>
<dbReference type="Gene3D" id="3.30.70.2970">
    <property type="entry name" value="Protein of unknown function (DUF541), domain 2"/>
    <property type="match status" value="1"/>
</dbReference>
<dbReference type="EMBL" id="JACNJZ010000108">
    <property type="protein sequence ID" value="MBC8317817.1"/>
    <property type="molecule type" value="Genomic_DNA"/>
</dbReference>
<evidence type="ECO:0000313" key="3">
    <source>
        <dbReference type="Proteomes" id="UP000614424"/>
    </source>
</evidence>
<feature type="signal peptide" evidence="1">
    <location>
        <begin position="1"/>
        <end position="20"/>
    </location>
</feature>
<dbReference type="Gene3D" id="3.30.110.170">
    <property type="entry name" value="Protein of unknown function (DUF541), domain 1"/>
    <property type="match status" value="1"/>
</dbReference>
<reference evidence="2 3" key="1">
    <citation type="submission" date="2020-08" db="EMBL/GenBank/DDBJ databases">
        <title>Bridging the membrane lipid divide: bacteria of the FCB group superphylum have the potential to synthesize archaeal ether lipids.</title>
        <authorList>
            <person name="Villanueva L."/>
            <person name="Von Meijenfeldt F.A.B."/>
            <person name="Westbye A.B."/>
            <person name="Yadav S."/>
            <person name="Hopmans E.C."/>
            <person name="Dutilh B.E."/>
            <person name="Sinninghe Damste J.S."/>
        </authorList>
    </citation>
    <scope>NUCLEOTIDE SEQUENCE [LARGE SCALE GENOMIC DNA]</scope>
    <source>
        <strain evidence="2">NIOZ-UU47</strain>
    </source>
</reference>
<feature type="chain" id="PRO_5035296415" evidence="1">
    <location>
        <begin position="21"/>
        <end position="229"/>
    </location>
</feature>
<dbReference type="InterPro" id="IPR052022">
    <property type="entry name" value="26kDa_periplasmic_antigen"/>
</dbReference>